<dbReference type="Gene3D" id="1.10.150.20">
    <property type="entry name" value="5' to 3' exonuclease, C-terminal subdomain"/>
    <property type="match status" value="1"/>
</dbReference>
<dbReference type="Pfam" id="PF00476">
    <property type="entry name" value="DNA_pol_A"/>
    <property type="match status" value="1"/>
</dbReference>
<evidence type="ECO:0000256" key="7">
    <source>
        <dbReference type="ARBA" id="ARBA00022932"/>
    </source>
</evidence>
<dbReference type="SUPFAM" id="SSF53098">
    <property type="entry name" value="Ribonuclease H-like"/>
    <property type="match status" value="1"/>
</dbReference>
<protein>
    <recommendedName>
        <fullName evidence="3">DNA polymerase I</fullName>
        <ecNumber evidence="2">2.7.7.7</ecNumber>
    </recommendedName>
</protein>
<evidence type="ECO:0000259" key="10">
    <source>
        <dbReference type="SMART" id="SM00482"/>
    </source>
</evidence>
<dbReference type="Gene3D" id="3.30.420.10">
    <property type="entry name" value="Ribonuclease H-like superfamily/Ribonuclease H"/>
    <property type="match status" value="1"/>
</dbReference>
<dbReference type="Proteomes" id="UP000264330">
    <property type="component" value="Unassembled WGS sequence"/>
</dbReference>
<dbReference type="Pfam" id="PF01612">
    <property type="entry name" value="DNA_pol_A_exo1"/>
    <property type="match status" value="1"/>
</dbReference>
<keyword evidence="6" id="KW-0235">DNA replication</keyword>
<proteinExistence type="inferred from homology"/>
<evidence type="ECO:0000256" key="4">
    <source>
        <dbReference type="ARBA" id="ARBA00022679"/>
    </source>
</evidence>
<evidence type="ECO:0000313" key="12">
    <source>
        <dbReference type="Proteomes" id="UP000264330"/>
    </source>
</evidence>
<dbReference type="InterPro" id="IPR002562">
    <property type="entry name" value="3'-5'_exonuclease_dom"/>
</dbReference>
<dbReference type="InterPro" id="IPR002298">
    <property type="entry name" value="DNA_polymerase_A"/>
</dbReference>
<dbReference type="GO" id="GO:0003677">
    <property type="term" value="F:DNA binding"/>
    <property type="evidence" value="ECO:0007669"/>
    <property type="project" value="UniProtKB-KW"/>
</dbReference>
<evidence type="ECO:0000256" key="9">
    <source>
        <dbReference type="ARBA" id="ARBA00049244"/>
    </source>
</evidence>
<keyword evidence="8" id="KW-0238">DNA-binding</keyword>
<dbReference type="SMART" id="SM00482">
    <property type="entry name" value="POLAc"/>
    <property type="match status" value="1"/>
</dbReference>
<dbReference type="InterPro" id="IPR036397">
    <property type="entry name" value="RNaseH_sf"/>
</dbReference>
<dbReference type="PANTHER" id="PTHR10133">
    <property type="entry name" value="DNA POLYMERASE I"/>
    <property type="match status" value="1"/>
</dbReference>
<dbReference type="GO" id="GO:0006302">
    <property type="term" value="P:double-strand break repair"/>
    <property type="evidence" value="ECO:0007669"/>
    <property type="project" value="TreeGrafter"/>
</dbReference>
<evidence type="ECO:0000256" key="1">
    <source>
        <dbReference type="ARBA" id="ARBA00007705"/>
    </source>
</evidence>
<evidence type="ECO:0000256" key="8">
    <source>
        <dbReference type="ARBA" id="ARBA00023125"/>
    </source>
</evidence>
<evidence type="ECO:0000313" key="11">
    <source>
        <dbReference type="EMBL" id="HCV79860.1"/>
    </source>
</evidence>
<feature type="domain" description="DNA-directed DNA polymerase family A palm" evidence="10">
    <location>
        <begin position="369"/>
        <end position="584"/>
    </location>
</feature>
<dbReference type="GO" id="GO:0003887">
    <property type="term" value="F:DNA-directed DNA polymerase activity"/>
    <property type="evidence" value="ECO:0007669"/>
    <property type="project" value="UniProtKB-KW"/>
</dbReference>
<dbReference type="InterPro" id="IPR019760">
    <property type="entry name" value="DNA-dir_DNA_pol_A_CS"/>
</dbReference>
<dbReference type="InterPro" id="IPR001098">
    <property type="entry name" value="DNA-dir_DNA_pol_A_palm_dom"/>
</dbReference>
<evidence type="ECO:0000256" key="5">
    <source>
        <dbReference type="ARBA" id="ARBA00022695"/>
    </source>
</evidence>
<evidence type="ECO:0000256" key="6">
    <source>
        <dbReference type="ARBA" id="ARBA00022705"/>
    </source>
</evidence>
<gene>
    <name evidence="11" type="ORF">DGQ38_02285</name>
</gene>
<comment type="catalytic activity">
    <reaction evidence="9">
        <text>DNA(n) + a 2'-deoxyribonucleoside 5'-triphosphate = DNA(n+1) + diphosphate</text>
        <dbReference type="Rhea" id="RHEA:22508"/>
        <dbReference type="Rhea" id="RHEA-COMP:17339"/>
        <dbReference type="Rhea" id="RHEA-COMP:17340"/>
        <dbReference type="ChEBI" id="CHEBI:33019"/>
        <dbReference type="ChEBI" id="CHEBI:61560"/>
        <dbReference type="ChEBI" id="CHEBI:173112"/>
        <dbReference type="EC" id="2.7.7.7"/>
    </reaction>
</comment>
<comment type="similarity">
    <text evidence="1">Belongs to the DNA polymerase type-A family.</text>
</comment>
<keyword evidence="7" id="KW-0239">DNA-directed DNA polymerase</keyword>
<dbReference type="AlphaFoldDB" id="A0A3D5IXT6"/>
<accession>A0A3D5IXT6</accession>
<dbReference type="PROSITE" id="PS00447">
    <property type="entry name" value="DNA_POLYMERASE_A"/>
    <property type="match status" value="1"/>
</dbReference>
<dbReference type="Gene3D" id="1.20.1060.10">
    <property type="entry name" value="Taq DNA Polymerase, Chain T, domain 4"/>
    <property type="match status" value="1"/>
</dbReference>
<dbReference type="GO" id="GO:0008408">
    <property type="term" value="F:3'-5' exonuclease activity"/>
    <property type="evidence" value="ECO:0007669"/>
    <property type="project" value="InterPro"/>
</dbReference>
<dbReference type="InterPro" id="IPR012337">
    <property type="entry name" value="RNaseH-like_sf"/>
</dbReference>
<dbReference type="PRINTS" id="PR00868">
    <property type="entry name" value="DNAPOLI"/>
</dbReference>
<keyword evidence="5" id="KW-0548">Nucleotidyltransferase</keyword>
<dbReference type="EMBL" id="DPMF01000046">
    <property type="protein sequence ID" value="HCV79860.1"/>
    <property type="molecule type" value="Genomic_DNA"/>
</dbReference>
<dbReference type="EC" id="2.7.7.7" evidence="2"/>
<evidence type="ECO:0000256" key="2">
    <source>
        <dbReference type="ARBA" id="ARBA00012417"/>
    </source>
</evidence>
<dbReference type="Gene3D" id="3.30.70.370">
    <property type="match status" value="1"/>
</dbReference>
<dbReference type="PANTHER" id="PTHR10133:SF27">
    <property type="entry name" value="DNA POLYMERASE NU"/>
    <property type="match status" value="1"/>
</dbReference>
<keyword evidence="4" id="KW-0808">Transferase</keyword>
<comment type="caution">
    <text evidence="11">The sequence shown here is derived from an EMBL/GenBank/DDBJ whole genome shotgun (WGS) entry which is preliminary data.</text>
</comment>
<sequence>MQMPLFKPQTEWLPPEEFPDLKQYCEIAIDLETKDPNLNIRMGSGSVIGVGEVVGISVATEDFCAYYPIAHEGGGNLDRKMVLKWLQDVLNTPADKLFHNAMYDVSWLRALGLTIKGRIIDTMIAAGVVNENRLRYDLNGVCRDYIGRGKDEAALYAAAKEWGVDPKAEMYKLPAMYVGSYAERDAQLTLELWQVLKKEILNQDIQSVFEMEMELLPCLVDMRFLGVRVNQEQAAIEKKTLIEQEKKMLGEVSVNTGIDVQIWAARSIAKVFDKLGLPYDRTVKTQAPSFTKNFLANHPHNVVKCIAKAREINKAHTTFIDTILKHSQKGRIHAEINQLRSEGGGTVTGRFSMNNPNLQQIPARNKELGPRIRSLFIPEEGCTWGCFDYNQQEPRLVVHYASLQNMYGVNEVVDAYKDGDADFHKIVADMANIPRLQAKTINLGLFYGMGKNKLQAELGVNKLQAEELFRAYHAKVPFVKQLMDATMKRAQDSGKIRTLLGRLCRFPLWEPNQFGIHKALPHDQALLEHGPGIRRAYTYKALNRLIQGSAADMTKKAMINLHKKGIIPHVQVHDELDISVKDDKQAKQIVQIMESAVELEVPNKVDYETGENWGNIN</sequence>
<organism evidence="11 12">
    <name type="scientific">Zunongwangia profunda</name>
    <dbReference type="NCBI Taxonomy" id="398743"/>
    <lineage>
        <taxon>Bacteria</taxon>
        <taxon>Pseudomonadati</taxon>
        <taxon>Bacteroidota</taxon>
        <taxon>Flavobacteriia</taxon>
        <taxon>Flavobacteriales</taxon>
        <taxon>Flavobacteriaceae</taxon>
        <taxon>Zunongwangia</taxon>
    </lineage>
</organism>
<evidence type="ECO:0000256" key="3">
    <source>
        <dbReference type="ARBA" id="ARBA00020311"/>
    </source>
</evidence>
<dbReference type="InterPro" id="IPR043502">
    <property type="entry name" value="DNA/RNA_pol_sf"/>
</dbReference>
<dbReference type="GO" id="GO:0006261">
    <property type="term" value="P:DNA-templated DNA replication"/>
    <property type="evidence" value="ECO:0007669"/>
    <property type="project" value="InterPro"/>
</dbReference>
<dbReference type="SUPFAM" id="SSF56672">
    <property type="entry name" value="DNA/RNA polymerases"/>
    <property type="match status" value="1"/>
</dbReference>
<name>A0A3D5IXT6_9FLAO</name>
<reference evidence="11 12" key="1">
    <citation type="journal article" date="2018" name="Nat. Biotechnol.">
        <title>A standardized bacterial taxonomy based on genome phylogeny substantially revises the tree of life.</title>
        <authorList>
            <person name="Parks D.H."/>
            <person name="Chuvochina M."/>
            <person name="Waite D.W."/>
            <person name="Rinke C."/>
            <person name="Skarshewski A."/>
            <person name="Chaumeil P.A."/>
            <person name="Hugenholtz P."/>
        </authorList>
    </citation>
    <scope>NUCLEOTIDE SEQUENCE [LARGE SCALE GENOMIC DNA]</scope>
    <source>
        <strain evidence="11">UBA9359</strain>
    </source>
</reference>